<dbReference type="PROSITE" id="PS51203">
    <property type="entry name" value="CS"/>
    <property type="match status" value="1"/>
</dbReference>
<dbReference type="AlphaFoldDB" id="A0A0R3SR54"/>
<evidence type="ECO:0000313" key="19">
    <source>
        <dbReference type="WBParaSite" id="HDID_0000761801-mRNA-1"/>
    </source>
</evidence>
<dbReference type="SUPFAM" id="SSF49764">
    <property type="entry name" value="HSP20-like chaperones"/>
    <property type="match status" value="1"/>
</dbReference>
<feature type="transmembrane region" description="Helical" evidence="15">
    <location>
        <begin position="177"/>
        <end position="203"/>
    </location>
</feature>
<sequence length="409" mass="47355">MTSRSVIEFHPSLLWSQDENRVCIVVKLSDVENPSLQIGNKSVSFQATGVGANGLREYAFALDLFSSVNEETSDFTVSDTSVNVVLIKREAGVWPRLTESASQRLPWLRTDFDRLSAPVLKAMLAAGGSGDDDDLEESSDGEWKPRANVNRERQMKRAEEMAREQYDEFYKFLTNPLVLYLLVFNIFQWAGFIYVFGTLVHGWWVEGNDVKSKAFDMVADRLIILQLAAFLEIAHVLLGWVKGRVLPTVIQVLGRNLVLFIVLLPHKELQEDTTVFNLFLVWSTIELVRYPYYALRLFDEEIGLITYLRYTLWIPLYPIGFMCEGKLIILSMPILEESRRFSIEMPNIANFAFDFPIFLHVYILLMLPAFLIQMQRMYLQRRKKYMPELATKAARRRQALEQRKKQALR</sequence>
<dbReference type="EMBL" id="UYSG01010955">
    <property type="protein sequence ID" value="VDL59934.1"/>
    <property type="molecule type" value="Genomic_DNA"/>
</dbReference>
<evidence type="ECO:0000256" key="13">
    <source>
        <dbReference type="ARBA" id="ARBA00023160"/>
    </source>
</evidence>
<dbReference type="GO" id="GO:0030497">
    <property type="term" value="P:fatty acid elongation"/>
    <property type="evidence" value="ECO:0007669"/>
    <property type="project" value="TreeGrafter"/>
</dbReference>
<evidence type="ECO:0000256" key="12">
    <source>
        <dbReference type="ARBA" id="ARBA00023136"/>
    </source>
</evidence>
<evidence type="ECO:0000256" key="14">
    <source>
        <dbReference type="ARBA" id="ARBA00023239"/>
    </source>
</evidence>
<keyword evidence="12 15" id="KW-0472">Membrane</keyword>
<dbReference type="EC" id="4.2.1.134" evidence="4 15"/>
<evidence type="ECO:0000256" key="2">
    <source>
        <dbReference type="ARBA" id="ARBA00005194"/>
    </source>
</evidence>
<keyword evidence="10" id="KW-0175">Coiled coil</keyword>
<keyword evidence="14 15" id="KW-0456">Lyase</keyword>
<dbReference type="Pfam" id="PF04387">
    <property type="entry name" value="PTPLA"/>
    <property type="match status" value="1"/>
</dbReference>
<evidence type="ECO:0000256" key="8">
    <source>
        <dbReference type="ARBA" id="ARBA00022832"/>
    </source>
</evidence>
<reference evidence="19" key="1">
    <citation type="submission" date="2017-02" db="UniProtKB">
        <authorList>
            <consortium name="WormBaseParasite"/>
        </authorList>
    </citation>
    <scope>IDENTIFICATION</scope>
</reference>
<organism evidence="19">
    <name type="scientific">Hymenolepis diminuta</name>
    <name type="common">Rat tapeworm</name>
    <dbReference type="NCBI Taxonomy" id="6216"/>
    <lineage>
        <taxon>Eukaryota</taxon>
        <taxon>Metazoa</taxon>
        <taxon>Spiralia</taxon>
        <taxon>Lophotrochozoa</taxon>
        <taxon>Platyhelminthes</taxon>
        <taxon>Cestoda</taxon>
        <taxon>Eucestoda</taxon>
        <taxon>Cyclophyllidea</taxon>
        <taxon>Hymenolepididae</taxon>
        <taxon>Hymenolepis</taxon>
    </lineage>
</organism>
<comment type="pathway">
    <text evidence="2 15">Lipid metabolism; fatty acid biosynthesis.</text>
</comment>
<feature type="domain" description="CS" evidence="16">
    <location>
        <begin position="8"/>
        <end position="98"/>
    </location>
</feature>
<comment type="subcellular location">
    <subcellularLocation>
        <location evidence="1 15">Endoplasmic reticulum membrane</location>
        <topology evidence="1 15">Multi-pass membrane protein</topology>
    </subcellularLocation>
</comment>
<evidence type="ECO:0000256" key="1">
    <source>
        <dbReference type="ARBA" id="ARBA00004477"/>
    </source>
</evidence>
<evidence type="ECO:0000256" key="6">
    <source>
        <dbReference type="ARBA" id="ARBA00022692"/>
    </source>
</evidence>
<feature type="transmembrane region" description="Helical" evidence="15">
    <location>
        <begin position="355"/>
        <end position="374"/>
    </location>
</feature>
<reference evidence="17 18" key="2">
    <citation type="submission" date="2018-11" db="EMBL/GenBank/DDBJ databases">
        <authorList>
            <consortium name="Pathogen Informatics"/>
        </authorList>
    </citation>
    <scope>NUCLEOTIDE SEQUENCE [LARGE SCALE GENOMIC DNA]</scope>
</reference>
<keyword evidence="6 15" id="KW-0812">Transmembrane</keyword>
<dbReference type="Pfam" id="PF04969">
    <property type="entry name" value="CS"/>
    <property type="match status" value="1"/>
</dbReference>
<dbReference type="GO" id="GO:0005789">
    <property type="term" value="C:endoplasmic reticulum membrane"/>
    <property type="evidence" value="ECO:0007669"/>
    <property type="project" value="UniProtKB-SubCell"/>
</dbReference>
<protein>
    <recommendedName>
        <fullName evidence="4 15">Very-long-chain (3R)-3-hydroxyacyl-CoA dehydratase</fullName>
        <ecNumber evidence="4 15">4.2.1.134</ecNumber>
    </recommendedName>
</protein>
<dbReference type="UniPathway" id="UPA00094"/>
<dbReference type="InterPro" id="IPR007482">
    <property type="entry name" value="Tyr_Pase-like_PTPLA"/>
</dbReference>
<dbReference type="InterPro" id="IPR007052">
    <property type="entry name" value="CS_dom"/>
</dbReference>
<evidence type="ECO:0000259" key="16">
    <source>
        <dbReference type="PROSITE" id="PS51203"/>
    </source>
</evidence>
<keyword evidence="8 15" id="KW-0276">Fatty acid metabolism</keyword>
<dbReference type="CDD" id="cd06465">
    <property type="entry name" value="p23_hB-ind1_like"/>
    <property type="match status" value="1"/>
</dbReference>
<evidence type="ECO:0000256" key="4">
    <source>
        <dbReference type="ARBA" id="ARBA00013122"/>
    </source>
</evidence>
<evidence type="ECO:0000256" key="5">
    <source>
        <dbReference type="ARBA" id="ARBA00022516"/>
    </source>
</evidence>
<evidence type="ECO:0000256" key="10">
    <source>
        <dbReference type="ARBA" id="ARBA00023054"/>
    </source>
</evidence>
<comment type="similarity">
    <text evidence="3 15">Belongs to the very long-chain fatty acids dehydratase HACD family.</text>
</comment>
<dbReference type="Gene3D" id="2.60.40.790">
    <property type="match status" value="1"/>
</dbReference>
<dbReference type="STRING" id="6216.A0A0R3SR54"/>
<gene>
    <name evidence="17" type="ORF">HDID_LOCUS7616</name>
</gene>
<proteinExistence type="inferred from homology"/>
<dbReference type="Proteomes" id="UP000274504">
    <property type="component" value="Unassembled WGS sequence"/>
</dbReference>
<keyword evidence="11 15" id="KW-0443">Lipid metabolism</keyword>
<evidence type="ECO:0000256" key="11">
    <source>
        <dbReference type="ARBA" id="ARBA00023098"/>
    </source>
</evidence>
<evidence type="ECO:0000313" key="17">
    <source>
        <dbReference type="EMBL" id="VDL59934.1"/>
    </source>
</evidence>
<keyword evidence="5 15" id="KW-0444">Lipid biosynthesis</keyword>
<dbReference type="WBParaSite" id="HDID_0000761801-mRNA-1">
    <property type="protein sequence ID" value="HDID_0000761801-mRNA-1"/>
    <property type="gene ID" value="HDID_0000761801"/>
</dbReference>
<evidence type="ECO:0000256" key="15">
    <source>
        <dbReference type="RuleBase" id="RU363109"/>
    </source>
</evidence>
<evidence type="ECO:0000256" key="9">
    <source>
        <dbReference type="ARBA" id="ARBA00022989"/>
    </source>
</evidence>
<dbReference type="PANTHER" id="PTHR11035">
    <property type="entry name" value="VERY-LONG-CHAIN (3R)-3-HYDROXYACYL-COA DEHYDRATASE"/>
    <property type="match status" value="1"/>
</dbReference>
<feature type="transmembrane region" description="Helical" evidence="15">
    <location>
        <begin position="223"/>
        <end position="241"/>
    </location>
</feature>
<dbReference type="PANTHER" id="PTHR11035:SF35">
    <property type="entry name" value="VERY-LONG-CHAIN (3R)-3-HYDROXYACYL-COA DEHYDRATASE"/>
    <property type="match status" value="1"/>
</dbReference>
<keyword evidence="13 15" id="KW-0275">Fatty acid biosynthesis</keyword>
<name>A0A0R3SR54_HYMDI</name>
<comment type="caution">
    <text evidence="15">Lacks conserved residue(s) required for the propagation of feature annotation.</text>
</comment>
<comment type="catalytic activity">
    <reaction evidence="15">
        <text>a very-long-chain (3R)-3-hydroxyacyl-CoA = a very-long-chain (2E)-enoyl-CoA + H2O</text>
        <dbReference type="Rhea" id="RHEA:45812"/>
        <dbReference type="ChEBI" id="CHEBI:15377"/>
        <dbReference type="ChEBI" id="CHEBI:83728"/>
        <dbReference type="ChEBI" id="CHEBI:85440"/>
        <dbReference type="EC" id="4.2.1.134"/>
    </reaction>
</comment>
<dbReference type="OrthoDB" id="2157530at2759"/>
<dbReference type="GO" id="GO:0102158">
    <property type="term" value="F:very-long-chain (3R)-3-hydroxyacyl-CoA dehydratase activity"/>
    <property type="evidence" value="ECO:0007669"/>
    <property type="project" value="UniProtKB-EC"/>
</dbReference>
<feature type="transmembrane region" description="Helical" evidence="15">
    <location>
        <begin position="310"/>
        <end position="335"/>
    </location>
</feature>
<keyword evidence="7 15" id="KW-0256">Endoplasmic reticulum</keyword>
<dbReference type="InterPro" id="IPR008978">
    <property type="entry name" value="HSP20-like_chaperone"/>
</dbReference>
<evidence type="ECO:0000256" key="7">
    <source>
        <dbReference type="ARBA" id="ARBA00022824"/>
    </source>
</evidence>
<dbReference type="GO" id="GO:0042761">
    <property type="term" value="P:very long-chain fatty acid biosynthetic process"/>
    <property type="evidence" value="ECO:0007669"/>
    <property type="project" value="TreeGrafter"/>
</dbReference>
<accession>A0A0R3SR54</accession>
<keyword evidence="9 15" id="KW-1133">Transmembrane helix</keyword>
<evidence type="ECO:0000256" key="3">
    <source>
        <dbReference type="ARBA" id="ARBA00007811"/>
    </source>
</evidence>
<dbReference type="GO" id="GO:0030148">
    <property type="term" value="P:sphingolipid biosynthetic process"/>
    <property type="evidence" value="ECO:0007669"/>
    <property type="project" value="TreeGrafter"/>
</dbReference>
<evidence type="ECO:0000313" key="18">
    <source>
        <dbReference type="Proteomes" id="UP000274504"/>
    </source>
</evidence>
<comment type="function">
    <text evidence="15">Catalyzes the third of the four reactions of the long-chain fatty acids elongation cycle. This endoplasmic reticulum-bound enzymatic process, allows the addition of two carbons to the chain of long- and very long-chain fatty acids/VLCFAs per cycle. This enzyme catalyzes the dehydration of the 3-hydroxyacyl-CoA intermediate into trans-2,3-enoyl-CoA, within each cycle of fatty acid elongation. Thereby, it participates to the production of VLCFAs of different chain lengths that are involved in multiple biological processes as precursors of membrane lipids and lipid mediators.</text>
</comment>